<proteinExistence type="predicted"/>
<accession>A0A0A9QI06</accession>
<dbReference type="EMBL" id="GBRH01275775">
    <property type="protein sequence ID" value="JAD22120.1"/>
    <property type="molecule type" value="Transcribed_RNA"/>
</dbReference>
<protein>
    <submittedName>
        <fullName evidence="1">Uncharacterized protein</fullName>
    </submittedName>
</protein>
<organism evidence="1">
    <name type="scientific">Arundo donax</name>
    <name type="common">Giant reed</name>
    <name type="synonym">Donax arundinaceus</name>
    <dbReference type="NCBI Taxonomy" id="35708"/>
    <lineage>
        <taxon>Eukaryota</taxon>
        <taxon>Viridiplantae</taxon>
        <taxon>Streptophyta</taxon>
        <taxon>Embryophyta</taxon>
        <taxon>Tracheophyta</taxon>
        <taxon>Spermatophyta</taxon>
        <taxon>Magnoliopsida</taxon>
        <taxon>Liliopsida</taxon>
        <taxon>Poales</taxon>
        <taxon>Poaceae</taxon>
        <taxon>PACMAD clade</taxon>
        <taxon>Arundinoideae</taxon>
        <taxon>Arundineae</taxon>
        <taxon>Arundo</taxon>
    </lineage>
</organism>
<name>A0A0A9QI06_ARUDO</name>
<reference evidence="1" key="1">
    <citation type="submission" date="2014-09" db="EMBL/GenBank/DDBJ databases">
        <authorList>
            <person name="Magalhaes I.L.F."/>
            <person name="Oliveira U."/>
            <person name="Santos F.R."/>
            <person name="Vidigal T.H.D.A."/>
            <person name="Brescovit A.D."/>
            <person name="Santos A.J."/>
        </authorList>
    </citation>
    <scope>NUCLEOTIDE SEQUENCE</scope>
    <source>
        <tissue evidence="1">Shoot tissue taken approximately 20 cm above the soil surface</tissue>
    </source>
</reference>
<dbReference type="AlphaFoldDB" id="A0A0A9QI06"/>
<reference evidence="1" key="2">
    <citation type="journal article" date="2015" name="Data Brief">
        <title>Shoot transcriptome of the giant reed, Arundo donax.</title>
        <authorList>
            <person name="Barrero R.A."/>
            <person name="Guerrero F.D."/>
            <person name="Moolhuijzen P."/>
            <person name="Goolsby J.A."/>
            <person name="Tidwell J."/>
            <person name="Bellgard S.E."/>
            <person name="Bellgard M.I."/>
        </authorList>
    </citation>
    <scope>NUCLEOTIDE SEQUENCE</scope>
    <source>
        <tissue evidence="1">Shoot tissue taken approximately 20 cm above the soil surface</tissue>
    </source>
</reference>
<sequence>MISILSCTRNLNNTIIVRQTIRSRSQLTKHRSSMCLY</sequence>
<evidence type="ECO:0000313" key="1">
    <source>
        <dbReference type="EMBL" id="JAD22120.1"/>
    </source>
</evidence>